<keyword evidence="1" id="KW-0812">Transmembrane</keyword>
<keyword evidence="1" id="KW-1003">Cell membrane</keyword>
<accession>A0ABW8DDN2</accession>
<dbReference type="Proteomes" id="UP001615550">
    <property type="component" value="Unassembled WGS sequence"/>
</dbReference>
<keyword evidence="1" id="KW-0997">Cell inner membrane</keyword>
<dbReference type="NCBIfam" id="NF008406">
    <property type="entry name" value="PRK11212.1"/>
    <property type="match status" value="1"/>
</dbReference>
<protein>
    <recommendedName>
        <fullName evidence="1">Probable queuosine precursor transporter</fullName>
        <shortName evidence="1">Q precursor transporter</shortName>
    </recommendedName>
</protein>
<comment type="function">
    <text evidence="1">Involved in the import of queuosine (Q) precursors, required for Q precursor salvage.</text>
</comment>
<feature type="transmembrane region" description="Helical" evidence="1">
    <location>
        <begin position="37"/>
        <end position="55"/>
    </location>
</feature>
<evidence type="ECO:0000256" key="1">
    <source>
        <dbReference type="HAMAP-Rule" id="MF_02088"/>
    </source>
</evidence>
<keyword evidence="1" id="KW-1133">Transmembrane helix</keyword>
<dbReference type="HAMAP" id="MF_02088">
    <property type="entry name" value="Q_prec_transport"/>
    <property type="match status" value="1"/>
</dbReference>
<keyword evidence="3" id="KW-1185">Reference proteome</keyword>
<dbReference type="EMBL" id="JBGORX010000005">
    <property type="protein sequence ID" value="MFJ1269325.1"/>
    <property type="molecule type" value="Genomic_DNA"/>
</dbReference>
<name>A0ABW8DDN2_9GAMM</name>
<keyword evidence="1" id="KW-0813">Transport</keyword>
<reference evidence="2 3" key="1">
    <citation type="submission" date="2024-08" db="EMBL/GenBank/DDBJ databases">
        <title>Draft Genome Sequence of Legionella lytica strain DSB2004, Isolated From a Fire Sprinkler System.</title>
        <authorList>
            <person name="Everhart A.D."/>
            <person name="Kidane D.T."/>
            <person name="Farone A.L."/>
            <person name="Farone M.B."/>
        </authorList>
    </citation>
    <scope>NUCLEOTIDE SEQUENCE [LARGE SCALE GENOMIC DNA]</scope>
    <source>
        <strain evidence="2 3">DSB2004</strain>
    </source>
</reference>
<feature type="transmembrane region" description="Helical" evidence="1">
    <location>
        <begin position="67"/>
        <end position="86"/>
    </location>
</feature>
<dbReference type="NCBIfam" id="TIGR00697">
    <property type="entry name" value="queuosine precursor transporter"/>
    <property type="match status" value="1"/>
</dbReference>
<feature type="transmembrane region" description="Helical" evidence="1">
    <location>
        <begin position="12"/>
        <end position="31"/>
    </location>
</feature>
<comment type="subcellular location">
    <subcellularLocation>
        <location evidence="1">Cell inner membrane</location>
        <topology evidence="1">Multi-pass membrane protein</topology>
    </subcellularLocation>
</comment>
<sequence length="211" mass="24387">MIEHQKFPLMRLTACHVFLITLSNILVQYPFELFGYHTTWGAFTYPFIFILTDLTTRLSNVKTSRKIIFISMLPGLIISYFIASYLEIMGAFSWDNAFILHYMPLRIALACFVAYTIGQLMDVFIFQSLRNSSSWWVAPAISTTIGNIVDTLLFFTIAFYHSSNPFLNQHWPEIAMVDVCFKILISWLAFVPIYGFVLHFFNIKSKNTVTA</sequence>
<organism evidence="2 3">
    <name type="scientific">Legionella lytica</name>
    <dbReference type="NCBI Taxonomy" id="96232"/>
    <lineage>
        <taxon>Bacteria</taxon>
        <taxon>Pseudomonadati</taxon>
        <taxon>Pseudomonadota</taxon>
        <taxon>Gammaproteobacteria</taxon>
        <taxon>Legionellales</taxon>
        <taxon>Legionellaceae</taxon>
        <taxon>Legionella</taxon>
    </lineage>
</organism>
<gene>
    <name evidence="2" type="ORF">ACD661_12225</name>
</gene>
<feature type="transmembrane region" description="Helical" evidence="1">
    <location>
        <begin position="137"/>
        <end position="161"/>
    </location>
</feature>
<dbReference type="RefSeq" id="WP_400188149.1">
    <property type="nucleotide sequence ID" value="NZ_JBGORX010000005.1"/>
</dbReference>
<feature type="transmembrane region" description="Helical" evidence="1">
    <location>
        <begin position="106"/>
        <end position="125"/>
    </location>
</feature>
<evidence type="ECO:0000313" key="2">
    <source>
        <dbReference type="EMBL" id="MFJ1269325.1"/>
    </source>
</evidence>
<comment type="caution">
    <text evidence="2">The sequence shown here is derived from an EMBL/GenBank/DDBJ whole genome shotgun (WGS) entry which is preliminary data.</text>
</comment>
<feature type="transmembrane region" description="Helical" evidence="1">
    <location>
        <begin position="181"/>
        <end position="201"/>
    </location>
</feature>
<proteinExistence type="inferred from homology"/>
<keyword evidence="1" id="KW-0472">Membrane</keyword>
<dbReference type="InterPro" id="IPR003744">
    <property type="entry name" value="YhhQ"/>
</dbReference>
<evidence type="ECO:0000313" key="3">
    <source>
        <dbReference type="Proteomes" id="UP001615550"/>
    </source>
</evidence>
<dbReference type="PANTHER" id="PTHR34300">
    <property type="entry name" value="QUEUOSINE PRECURSOR TRANSPORTER-RELATED"/>
    <property type="match status" value="1"/>
</dbReference>
<comment type="similarity">
    <text evidence="1">Belongs to the vitamin uptake transporter (VUT/ECF) (TC 2.A.88) family. Q precursor transporter subfamily.</text>
</comment>
<dbReference type="PANTHER" id="PTHR34300:SF1">
    <property type="entry name" value="QUEUOSINE PRECURSOR TRANSPORTER"/>
    <property type="match status" value="1"/>
</dbReference>
<dbReference type="Pfam" id="PF02592">
    <property type="entry name" value="Vut_1"/>
    <property type="match status" value="1"/>
</dbReference>